<keyword evidence="6" id="KW-0479">Metal-binding</keyword>
<dbReference type="EMBL" id="JRLF01000014">
    <property type="protein sequence ID" value="KQB38243.1"/>
    <property type="molecule type" value="Genomic_DNA"/>
</dbReference>
<feature type="transmembrane region" description="Helical" evidence="7">
    <location>
        <begin position="286"/>
        <end position="307"/>
    </location>
</feature>
<dbReference type="RefSeq" id="WP_055096842.1">
    <property type="nucleotide sequence ID" value="NZ_JRLF01000014.1"/>
</dbReference>
<feature type="transmembrane region" description="Helical" evidence="7">
    <location>
        <begin position="506"/>
        <end position="529"/>
    </location>
</feature>
<organism evidence="9 10">
    <name type="scientific">Flavobacterium aquidurense</name>
    <dbReference type="NCBI Taxonomy" id="362413"/>
    <lineage>
        <taxon>Bacteria</taxon>
        <taxon>Pseudomonadati</taxon>
        <taxon>Bacteroidota</taxon>
        <taxon>Flavobacteriia</taxon>
        <taxon>Flavobacteriales</taxon>
        <taxon>Flavobacteriaceae</taxon>
        <taxon>Flavobacterium</taxon>
    </lineage>
</organism>
<evidence type="ECO:0000256" key="4">
    <source>
        <dbReference type="ARBA" id="ARBA00022989"/>
    </source>
</evidence>
<dbReference type="InterPro" id="IPR023616">
    <property type="entry name" value="Cyt_c_oxase-like_su1_dom"/>
</dbReference>
<dbReference type="PATRIC" id="fig|362413.3.peg.1551"/>
<feature type="transmembrane region" description="Helical" evidence="7">
    <location>
        <begin position="91"/>
        <end position="121"/>
    </location>
</feature>
<dbReference type="PRINTS" id="PR01165">
    <property type="entry name" value="CYCOXIDASEI"/>
</dbReference>
<dbReference type="InterPro" id="IPR000883">
    <property type="entry name" value="Cyt_C_Oxase_1"/>
</dbReference>
<feature type="transmembrane region" description="Helical" evidence="7">
    <location>
        <begin position="388"/>
        <end position="410"/>
    </location>
</feature>
<dbReference type="PANTHER" id="PTHR10422">
    <property type="entry name" value="CYTOCHROME C OXIDASE SUBUNIT 1"/>
    <property type="match status" value="1"/>
</dbReference>
<comment type="caution">
    <text evidence="9">The sequence shown here is derived from an EMBL/GenBank/DDBJ whole genome shotgun (WGS) entry which is preliminary data.</text>
</comment>
<dbReference type="SUPFAM" id="SSF81442">
    <property type="entry name" value="Cytochrome c oxidase subunit I-like"/>
    <property type="match status" value="1"/>
</dbReference>
<feature type="transmembrane region" description="Helical" evidence="7">
    <location>
        <begin position="41"/>
        <end position="59"/>
    </location>
</feature>
<evidence type="ECO:0000256" key="3">
    <source>
        <dbReference type="ARBA" id="ARBA00022692"/>
    </source>
</evidence>
<comment type="subcellular location">
    <subcellularLocation>
        <location evidence="1">Membrane</location>
        <topology evidence="1">Multi-pass membrane protein</topology>
    </subcellularLocation>
</comment>
<dbReference type="Pfam" id="PF00115">
    <property type="entry name" value="COX1"/>
    <property type="match status" value="1"/>
</dbReference>
<name>A0A0Q0XQM8_9FLAO</name>
<evidence type="ECO:0000313" key="9">
    <source>
        <dbReference type="EMBL" id="KQB38243.1"/>
    </source>
</evidence>
<accession>A0A0Q0XQM8</accession>
<feature type="transmembrane region" description="Helical" evidence="7">
    <location>
        <begin position="225"/>
        <end position="253"/>
    </location>
</feature>
<dbReference type="Gene3D" id="1.20.210.10">
    <property type="entry name" value="Cytochrome c oxidase-like, subunit I domain"/>
    <property type="match status" value="1"/>
</dbReference>
<proteinExistence type="inferred from homology"/>
<evidence type="ECO:0000256" key="7">
    <source>
        <dbReference type="SAM" id="Phobius"/>
    </source>
</evidence>
<dbReference type="GO" id="GO:0022904">
    <property type="term" value="P:respiratory electron transport chain"/>
    <property type="evidence" value="ECO:0007669"/>
    <property type="project" value="TreeGrafter"/>
</dbReference>
<evidence type="ECO:0000259" key="8">
    <source>
        <dbReference type="PROSITE" id="PS50855"/>
    </source>
</evidence>
<evidence type="ECO:0000256" key="2">
    <source>
        <dbReference type="ARBA" id="ARBA00022660"/>
    </source>
</evidence>
<gene>
    <name evidence="9" type="ORF">RC62_1595</name>
</gene>
<dbReference type="PROSITE" id="PS50855">
    <property type="entry name" value="COX1"/>
    <property type="match status" value="1"/>
</dbReference>
<feature type="transmembrane region" description="Helical" evidence="7">
    <location>
        <begin position="319"/>
        <end position="339"/>
    </location>
</feature>
<dbReference type="GO" id="GO:0020037">
    <property type="term" value="F:heme binding"/>
    <property type="evidence" value="ECO:0007669"/>
    <property type="project" value="InterPro"/>
</dbReference>
<comment type="similarity">
    <text evidence="6">Belongs to the heme-copper respiratory oxidase family.</text>
</comment>
<dbReference type="AlphaFoldDB" id="A0A0Q0XQM8"/>
<dbReference type="OrthoDB" id="9759913at2"/>
<keyword evidence="6" id="KW-0408">Iron</keyword>
<keyword evidence="4 7" id="KW-1133">Transmembrane helix</keyword>
<keyword evidence="6" id="KW-0813">Transport</keyword>
<keyword evidence="6" id="KW-0349">Heme</keyword>
<dbReference type="InterPro" id="IPR036927">
    <property type="entry name" value="Cyt_c_oxase-like_su1_sf"/>
</dbReference>
<sequence length="600" mass="67273">MSAEAHDHDHGHDHEHEHHHKDTFITKYIFSIDHKMIAKQYLITGIIMGIIGIAMSLLFRMQLAWPEESFKIFNVLLGDKFAPDGVMANDIYLALVTIHGTIMVFFVLTAGLSGTFSNLLIPLQIGARDMASGFMNMISYWLFFLSAVIMLSSLFVEAGPASAGWTIYPPLSALPQAIPGSGTGMTLWLVSMAIFIASSLMGSLNYIVTVINLRTKGMSMTRLPLTIWTFFVTAIIGVISFPVLLSAALLLIFDRSFGTSFFLSDIYIAGEVLHYQGGSPVLFEHLFWFLGHPEVYIVILPAMGLVSEIMATNSRKPIFGYRAMIMSVLAIAFLSTIVWGHHMFISGMNPFLGSVFTFTTLLIAIPSAVKAFNWITTLWKGNLQFNPAMLFSIGMVSTFITGGLTGIILGDSTLDINVHDTYFVIAHFHLVMGISALYGMFAGIYHWFPKMYGRMLNKNLGYIHFWVTAVCAYGVFFPMHFIGLAGLPRRYYTNTNFPLFDDLQNVNVLITTFALVGGAFQLVFLYNFFSSIFYGKKAVQNPWKSTTLEWTTPVEHIHGNWPGEIPHVYRWPYDYSNPNHDVDFVPQNVPMKEGEEVLHH</sequence>
<dbReference type="PANTHER" id="PTHR10422:SF18">
    <property type="entry name" value="CYTOCHROME C OXIDASE SUBUNIT 1"/>
    <property type="match status" value="1"/>
</dbReference>
<feature type="transmembrane region" description="Helical" evidence="7">
    <location>
        <begin position="142"/>
        <end position="168"/>
    </location>
</feature>
<feature type="transmembrane region" description="Helical" evidence="7">
    <location>
        <begin position="422"/>
        <end position="448"/>
    </location>
</feature>
<keyword evidence="2 6" id="KW-0679">Respiratory chain</keyword>
<dbReference type="GO" id="GO:0016020">
    <property type="term" value="C:membrane"/>
    <property type="evidence" value="ECO:0007669"/>
    <property type="project" value="UniProtKB-SubCell"/>
</dbReference>
<feature type="transmembrane region" description="Helical" evidence="7">
    <location>
        <begin position="460"/>
        <end position="486"/>
    </location>
</feature>
<dbReference type="Proteomes" id="UP000050443">
    <property type="component" value="Unassembled WGS sequence"/>
</dbReference>
<protein>
    <submittedName>
        <fullName evidence="9">Cytochrome-c oxidase</fullName>
    </submittedName>
</protein>
<reference evidence="9 10" key="1">
    <citation type="submission" date="2014-09" db="EMBL/GenBank/DDBJ databases">
        <title>Genome sequence of Flavobacterium aquidurense RC62.</title>
        <authorList>
            <person name="Kim J.F."/>
            <person name="Kwak M.-J."/>
        </authorList>
    </citation>
    <scope>NUCLEOTIDE SEQUENCE [LARGE SCALE GENOMIC DNA]</scope>
    <source>
        <strain evidence="9 10">RC62</strain>
    </source>
</reference>
<evidence type="ECO:0000256" key="5">
    <source>
        <dbReference type="ARBA" id="ARBA00023136"/>
    </source>
</evidence>
<feature type="domain" description="Cytochrome oxidase subunit I profile" evidence="8">
    <location>
        <begin position="24"/>
        <end position="569"/>
    </location>
</feature>
<keyword evidence="6" id="KW-0249">Electron transport</keyword>
<feature type="transmembrane region" description="Helical" evidence="7">
    <location>
        <begin position="188"/>
        <end position="213"/>
    </location>
</feature>
<evidence type="ECO:0000313" key="10">
    <source>
        <dbReference type="Proteomes" id="UP000050443"/>
    </source>
</evidence>
<dbReference type="GO" id="GO:0004129">
    <property type="term" value="F:cytochrome-c oxidase activity"/>
    <property type="evidence" value="ECO:0007669"/>
    <property type="project" value="InterPro"/>
</dbReference>
<evidence type="ECO:0000256" key="6">
    <source>
        <dbReference type="RuleBase" id="RU000370"/>
    </source>
</evidence>
<evidence type="ECO:0000256" key="1">
    <source>
        <dbReference type="ARBA" id="ARBA00004141"/>
    </source>
</evidence>
<dbReference type="GO" id="GO:0015990">
    <property type="term" value="P:electron transport coupled proton transport"/>
    <property type="evidence" value="ECO:0007669"/>
    <property type="project" value="TreeGrafter"/>
</dbReference>
<dbReference type="PROSITE" id="PS00077">
    <property type="entry name" value="COX1_CUB"/>
    <property type="match status" value="1"/>
</dbReference>
<dbReference type="InterPro" id="IPR023615">
    <property type="entry name" value="Cyt_c_Oxase_su1_BS"/>
</dbReference>
<dbReference type="STRING" id="362413.RC62_1595"/>
<dbReference type="GO" id="GO:0009060">
    <property type="term" value="P:aerobic respiration"/>
    <property type="evidence" value="ECO:0007669"/>
    <property type="project" value="InterPro"/>
</dbReference>
<keyword evidence="3 6" id="KW-0812">Transmembrane</keyword>
<keyword evidence="5 7" id="KW-0472">Membrane</keyword>
<feature type="transmembrane region" description="Helical" evidence="7">
    <location>
        <begin position="351"/>
        <end position="376"/>
    </location>
</feature>